<dbReference type="GO" id="GO:0019432">
    <property type="term" value="P:triglyceride biosynthetic process"/>
    <property type="evidence" value="ECO:0007669"/>
    <property type="project" value="UniProtKB-UniPathway"/>
</dbReference>
<dbReference type="GO" id="GO:0004144">
    <property type="term" value="F:diacylglycerol O-acyltransferase activity"/>
    <property type="evidence" value="ECO:0007669"/>
    <property type="project" value="UniProtKB-EC"/>
</dbReference>
<evidence type="ECO:0000313" key="12">
    <source>
        <dbReference type="EMBL" id="MBB4928445.1"/>
    </source>
</evidence>
<dbReference type="SUPFAM" id="SSF52777">
    <property type="entry name" value="CoA-dependent acyltransferases"/>
    <property type="match status" value="2"/>
</dbReference>
<dbReference type="InterPro" id="IPR004255">
    <property type="entry name" value="O-acyltransferase_WSD1_N"/>
</dbReference>
<dbReference type="PANTHER" id="PTHR31650">
    <property type="entry name" value="O-ACYLTRANSFERASE (WSD1-LIKE) FAMILY PROTEIN"/>
    <property type="match status" value="1"/>
</dbReference>
<evidence type="ECO:0000256" key="9">
    <source>
        <dbReference type="ARBA" id="ARBA00023315"/>
    </source>
</evidence>
<gene>
    <name evidence="12" type="ORF">FHR34_007542</name>
</gene>
<dbReference type="GO" id="GO:0071731">
    <property type="term" value="P:response to nitric oxide"/>
    <property type="evidence" value="ECO:0007669"/>
    <property type="project" value="TreeGrafter"/>
</dbReference>
<organism evidence="12 13">
    <name type="scientific">Kitasatospora kifunensis</name>
    <name type="common">Streptomyces kifunensis</name>
    <dbReference type="NCBI Taxonomy" id="58351"/>
    <lineage>
        <taxon>Bacteria</taxon>
        <taxon>Bacillati</taxon>
        <taxon>Actinomycetota</taxon>
        <taxon>Actinomycetes</taxon>
        <taxon>Kitasatosporales</taxon>
        <taxon>Streptomycetaceae</taxon>
        <taxon>Kitasatospora</taxon>
    </lineage>
</organism>
<dbReference type="Pfam" id="PF03007">
    <property type="entry name" value="WS_DGAT_cat"/>
    <property type="match status" value="1"/>
</dbReference>
<keyword evidence="6" id="KW-0808">Transferase</keyword>
<evidence type="ECO:0000256" key="6">
    <source>
        <dbReference type="ARBA" id="ARBA00022679"/>
    </source>
</evidence>
<evidence type="ECO:0000256" key="5">
    <source>
        <dbReference type="ARBA" id="ARBA00022516"/>
    </source>
</evidence>
<dbReference type="UniPathway" id="UPA00282"/>
<evidence type="ECO:0000256" key="8">
    <source>
        <dbReference type="ARBA" id="ARBA00023098"/>
    </source>
</evidence>
<evidence type="ECO:0000313" key="13">
    <source>
        <dbReference type="Proteomes" id="UP000540506"/>
    </source>
</evidence>
<keyword evidence="7" id="KW-0319">Glycerol metabolism</keyword>
<comment type="caution">
    <text evidence="12">The sequence shown here is derived from an EMBL/GenBank/DDBJ whole genome shotgun (WGS) entry which is preliminary data.</text>
</comment>
<comment type="pathway">
    <text evidence="2">Lipid metabolism.</text>
</comment>
<keyword evidence="9" id="KW-0012">Acyltransferase</keyword>
<dbReference type="GO" id="GO:0006071">
    <property type="term" value="P:glycerol metabolic process"/>
    <property type="evidence" value="ECO:0007669"/>
    <property type="project" value="UniProtKB-KW"/>
</dbReference>
<dbReference type="GO" id="GO:0001666">
    <property type="term" value="P:response to hypoxia"/>
    <property type="evidence" value="ECO:0007669"/>
    <property type="project" value="TreeGrafter"/>
</dbReference>
<evidence type="ECO:0000256" key="1">
    <source>
        <dbReference type="ARBA" id="ARBA00004771"/>
    </source>
</evidence>
<accession>A0A7W7RAT7</accession>
<evidence type="ECO:0000256" key="2">
    <source>
        <dbReference type="ARBA" id="ARBA00005189"/>
    </source>
</evidence>
<dbReference type="Proteomes" id="UP000540506">
    <property type="component" value="Unassembled WGS sequence"/>
</dbReference>
<keyword evidence="5" id="KW-0444">Lipid biosynthesis</keyword>
<dbReference type="EMBL" id="JACHJV010000003">
    <property type="protein sequence ID" value="MBB4928445.1"/>
    <property type="molecule type" value="Genomic_DNA"/>
</dbReference>
<keyword evidence="8" id="KW-0443">Lipid metabolism</keyword>
<protein>
    <recommendedName>
        <fullName evidence="4">diacylglycerol O-acyltransferase</fullName>
        <ecNumber evidence="4">2.3.1.20</ecNumber>
    </recommendedName>
</protein>
<dbReference type="GO" id="GO:0005886">
    <property type="term" value="C:plasma membrane"/>
    <property type="evidence" value="ECO:0007669"/>
    <property type="project" value="TreeGrafter"/>
</dbReference>
<comment type="catalytic activity">
    <reaction evidence="10">
        <text>an acyl-CoA + a 1,2-diacyl-sn-glycerol = a triacyl-sn-glycerol + CoA</text>
        <dbReference type="Rhea" id="RHEA:10868"/>
        <dbReference type="ChEBI" id="CHEBI:17815"/>
        <dbReference type="ChEBI" id="CHEBI:57287"/>
        <dbReference type="ChEBI" id="CHEBI:58342"/>
        <dbReference type="ChEBI" id="CHEBI:64615"/>
        <dbReference type="EC" id="2.3.1.20"/>
    </reaction>
</comment>
<evidence type="ECO:0000256" key="3">
    <source>
        <dbReference type="ARBA" id="ARBA00009587"/>
    </source>
</evidence>
<feature type="domain" description="O-acyltransferase WSD1-like N-terminal" evidence="11">
    <location>
        <begin position="10"/>
        <end position="193"/>
    </location>
</feature>
<reference evidence="12 13" key="1">
    <citation type="submission" date="2020-08" db="EMBL/GenBank/DDBJ databases">
        <title>Sequencing the genomes of 1000 actinobacteria strains.</title>
        <authorList>
            <person name="Klenk H.-P."/>
        </authorList>
    </citation>
    <scope>NUCLEOTIDE SEQUENCE [LARGE SCALE GENOMIC DNA]</scope>
    <source>
        <strain evidence="12 13">DSM 41654</strain>
    </source>
</reference>
<dbReference type="PANTHER" id="PTHR31650:SF1">
    <property type="entry name" value="WAX ESTER SYNTHASE_DIACYLGLYCEROL ACYLTRANSFERASE 4-RELATED"/>
    <property type="match status" value="1"/>
</dbReference>
<evidence type="ECO:0000256" key="4">
    <source>
        <dbReference type="ARBA" id="ARBA00013244"/>
    </source>
</evidence>
<name>A0A7W7RAT7_KITKI</name>
<keyword evidence="13" id="KW-1185">Reference proteome</keyword>
<sequence length="434" mass="47286">MTTMMQRPNPVDGCFLRYEREHQGIRPYIGVVLHASGSAPNLSVVREQVADRIERMPTLSCKVTRQGRRTAWVADPGFDPHDHVHEIRIPEGGATLDTTVAALLGLPLPADAPRWGVWLIHGYSDREYVLFYRAHHAAQDGQALLDAVTALFGTGPPLSPRPAVTARAGRRPWRRRIPVRAIARTLADAAQGPALSWSTQDTLTGGARLVSAAVPVSWLRQTGRALGASPNDVCLAALAQALRAWVPAGWITADHRGRDLQVSLAVSLREPQERFAVGNRVSAVRIPLSFWEDSPTARVAAVARATGRARGEDMRRVLRAQLSLPESVVYRLLLQGDRMRNGLDTSGLMQLRGRLALGQDPIETAVPTLFLHGDHPFAVAFLTYAGQVVVSFTIDRAFEDVGDLAGLWAGAVERLWHESVVGSDEPTRVSAPSS</sequence>
<dbReference type="InterPro" id="IPR045034">
    <property type="entry name" value="O-acyltransferase_WSD1-like"/>
</dbReference>
<comment type="similarity">
    <text evidence="3">Belongs to the long-chain O-acyltransferase family.</text>
</comment>
<dbReference type="GO" id="GO:0051701">
    <property type="term" value="P:biological process involved in interaction with host"/>
    <property type="evidence" value="ECO:0007669"/>
    <property type="project" value="TreeGrafter"/>
</dbReference>
<evidence type="ECO:0000256" key="7">
    <source>
        <dbReference type="ARBA" id="ARBA00022798"/>
    </source>
</evidence>
<proteinExistence type="inferred from homology"/>
<evidence type="ECO:0000259" key="11">
    <source>
        <dbReference type="Pfam" id="PF03007"/>
    </source>
</evidence>
<evidence type="ECO:0000256" key="10">
    <source>
        <dbReference type="ARBA" id="ARBA00048109"/>
    </source>
</evidence>
<dbReference type="AlphaFoldDB" id="A0A7W7RAT7"/>
<comment type="pathway">
    <text evidence="1">Glycerolipid metabolism; triacylglycerol biosynthesis.</text>
</comment>
<dbReference type="EC" id="2.3.1.20" evidence="4"/>